<organism evidence="2 3">
    <name type="scientific">Metarhizium brunneum</name>
    <dbReference type="NCBI Taxonomy" id="500148"/>
    <lineage>
        <taxon>Eukaryota</taxon>
        <taxon>Fungi</taxon>
        <taxon>Dikarya</taxon>
        <taxon>Ascomycota</taxon>
        <taxon>Pezizomycotina</taxon>
        <taxon>Sordariomycetes</taxon>
        <taxon>Hypocreomycetidae</taxon>
        <taxon>Hypocreales</taxon>
        <taxon>Clavicipitaceae</taxon>
        <taxon>Metarhizium</taxon>
    </lineage>
</organism>
<evidence type="ECO:0000256" key="1">
    <source>
        <dbReference type="SAM" id="MobiDB-lite"/>
    </source>
</evidence>
<dbReference type="GeneID" id="26245653"/>
<dbReference type="KEGG" id="mbrn:26245653"/>
<feature type="region of interest" description="Disordered" evidence="1">
    <location>
        <begin position="1"/>
        <end position="51"/>
    </location>
</feature>
<protein>
    <submittedName>
        <fullName evidence="2">Uncharacterized protein</fullName>
    </submittedName>
</protein>
<evidence type="ECO:0000313" key="3">
    <source>
        <dbReference type="Proteomes" id="UP000510686"/>
    </source>
</evidence>
<gene>
    <name evidence="2" type="ORF">G6M90_00g104070</name>
</gene>
<dbReference type="EMBL" id="CP058937">
    <property type="protein sequence ID" value="QLI73597.1"/>
    <property type="molecule type" value="Genomic_DNA"/>
</dbReference>
<feature type="compositionally biased region" description="Acidic residues" evidence="1">
    <location>
        <begin position="1"/>
        <end position="10"/>
    </location>
</feature>
<reference evidence="2 3" key="1">
    <citation type="submission" date="2020-07" db="EMBL/GenBank/DDBJ databases">
        <title>Telomere length de novo assembly of all 7 chromosomes of the fungus, Metarhizium brunneum, using a novel assembly pipeline.</title>
        <authorList>
            <person name="Saud z."/>
            <person name="Kortsinoglou A."/>
            <person name="Kouvelis V.N."/>
            <person name="Butt T.M."/>
        </authorList>
    </citation>
    <scope>NUCLEOTIDE SEQUENCE [LARGE SCALE GENOMIC DNA]</scope>
    <source>
        <strain evidence="2 3">4556</strain>
    </source>
</reference>
<dbReference type="AlphaFoldDB" id="A0A7D5V3U1"/>
<accession>A0A7D5V3U1</accession>
<proteinExistence type="predicted"/>
<dbReference type="RefSeq" id="XP_014541403.2">
    <property type="nucleotide sequence ID" value="XM_014685917.2"/>
</dbReference>
<keyword evidence="3" id="KW-1185">Reference proteome</keyword>
<evidence type="ECO:0000313" key="2">
    <source>
        <dbReference type="EMBL" id="QLI73597.1"/>
    </source>
</evidence>
<name>A0A7D5V3U1_9HYPO</name>
<feature type="compositionally biased region" description="Basic and acidic residues" evidence="1">
    <location>
        <begin position="35"/>
        <end position="51"/>
    </location>
</feature>
<dbReference type="Proteomes" id="UP000510686">
    <property type="component" value="Chromosome 6"/>
</dbReference>
<sequence>MKSEMGEDQEIVLVPSGTVLVEHTPSGKPFAPWRPGDDNGEPDKQGTEGDTTKFTARCLSDILRLVSPLLNTSLDRRWVGWKESGPDNQGIRHVELKGFDSVALHHVLNILHHQADLNPERLTVEGLAKMAVIVHHLGCHQAFVPVSKVWAADYQGLPKSGFSRDVVLWLLVSTVFAMRPIFDSAATMVIKEGTGPLDTLGLPIEERVVGEWSEAIVFSMLFIFCLKMLGAKTNSWVARRW</sequence>
<dbReference type="OrthoDB" id="5326346at2759"/>